<keyword evidence="1" id="KW-0812">Transmembrane</keyword>
<sequence>MAIASTKYAQEMKNTASHILMILLSGLSVIVSLVLMIFTAINSNSFLPGHGDDAIRCNIDQRASIV</sequence>
<gene>
    <name evidence="2" type="ORF">RND71_014586</name>
</gene>
<protein>
    <submittedName>
        <fullName evidence="2">Uncharacterized protein</fullName>
    </submittedName>
</protein>
<keyword evidence="3" id="KW-1185">Reference proteome</keyword>
<evidence type="ECO:0000313" key="2">
    <source>
        <dbReference type="EMBL" id="KAK4366706.1"/>
    </source>
</evidence>
<accession>A0AAE1SBJ1</accession>
<dbReference type="AlphaFoldDB" id="A0AAE1SBJ1"/>
<proteinExistence type="predicted"/>
<evidence type="ECO:0000313" key="3">
    <source>
        <dbReference type="Proteomes" id="UP001291623"/>
    </source>
</evidence>
<reference evidence="2" key="1">
    <citation type="submission" date="2023-12" db="EMBL/GenBank/DDBJ databases">
        <title>Genome assembly of Anisodus tanguticus.</title>
        <authorList>
            <person name="Wang Y.-J."/>
        </authorList>
    </citation>
    <scope>NUCLEOTIDE SEQUENCE</scope>
    <source>
        <strain evidence="2">KB-2021</strain>
        <tissue evidence="2">Leaf</tissue>
    </source>
</reference>
<comment type="caution">
    <text evidence="2">The sequence shown here is derived from an EMBL/GenBank/DDBJ whole genome shotgun (WGS) entry which is preliminary data.</text>
</comment>
<evidence type="ECO:0000256" key="1">
    <source>
        <dbReference type="SAM" id="Phobius"/>
    </source>
</evidence>
<keyword evidence="1" id="KW-0472">Membrane</keyword>
<name>A0AAE1SBJ1_9SOLA</name>
<feature type="transmembrane region" description="Helical" evidence="1">
    <location>
        <begin position="20"/>
        <end position="41"/>
    </location>
</feature>
<dbReference type="Proteomes" id="UP001291623">
    <property type="component" value="Unassembled WGS sequence"/>
</dbReference>
<dbReference type="EMBL" id="JAVYJV010000007">
    <property type="protein sequence ID" value="KAK4366706.1"/>
    <property type="molecule type" value="Genomic_DNA"/>
</dbReference>
<organism evidence="2 3">
    <name type="scientific">Anisodus tanguticus</name>
    <dbReference type="NCBI Taxonomy" id="243964"/>
    <lineage>
        <taxon>Eukaryota</taxon>
        <taxon>Viridiplantae</taxon>
        <taxon>Streptophyta</taxon>
        <taxon>Embryophyta</taxon>
        <taxon>Tracheophyta</taxon>
        <taxon>Spermatophyta</taxon>
        <taxon>Magnoliopsida</taxon>
        <taxon>eudicotyledons</taxon>
        <taxon>Gunneridae</taxon>
        <taxon>Pentapetalae</taxon>
        <taxon>asterids</taxon>
        <taxon>lamiids</taxon>
        <taxon>Solanales</taxon>
        <taxon>Solanaceae</taxon>
        <taxon>Solanoideae</taxon>
        <taxon>Hyoscyameae</taxon>
        <taxon>Anisodus</taxon>
    </lineage>
</organism>
<keyword evidence="1" id="KW-1133">Transmembrane helix</keyword>